<keyword evidence="21" id="KW-1185">Reference proteome</keyword>
<dbReference type="GO" id="GO:0005791">
    <property type="term" value="C:rough endoplasmic reticulum"/>
    <property type="evidence" value="ECO:0007669"/>
    <property type="project" value="UniProtKB-SubCell"/>
</dbReference>
<dbReference type="PANTHER" id="PTHR15173">
    <property type="entry name" value="OREXIN"/>
    <property type="match status" value="1"/>
</dbReference>
<keyword evidence="4" id="KW-0027">Amidation</keyword>
<keyword evidence="9 20" id="KW-0527">Neuropeptide</keyword>
<dbReference type="GO" id="GO:0031772">
    <property type="term" value="F:type 2 orexin receptor binding"/>
    <property type="evidence" value="ECO:0007669"/>
    <property type="project" value="TreeGrafter"/>
</dbReference>
<dbReference type="GO" id="GO:0031771">
    <property type="term" value="F:type 1 orexin receptor binding"/>
    <property type="evidence" value="ECO:0007669"/>
    <property type="project" value="TreeGrafter"/>
</dbReference>
<keyword evidence="10" id="KW-0968">Cytoplasmic vesicle</keyword>
<dbReference type="EMBL" id="JAHGAV010000164">
    <property type="protein sequence ID" value="KAG6929828.1"/>
    <property type="molecule type" value="Genomic_DNA"/>
</dbReference>
<comment type="subcellular location">
    <subcellularLocation>
        <location evidence="2">Cytoplasmic vesicle</location>
    </subcellularLocation>
    <subcellularLocation>
        <location evidence="1">Rough endoplasmic reticulum</location>
    </subcellularLocation>
    <subcellularLocation>
        <location evidence="11">Synapse</location>
    </subcellularLocation>
</comment>
<evidence type="ECO:0000256" key="6">
    <source>
        <dbReference type="ARBA" id="ARBA00023018"/>
    </source>
</evidence>
<evidence type="ECO:0000313" key="20">
    <source>
        <dbReference type="EMBL" id="KAG6929828.1"/>
    </source>
</evidence>
<comment type="caution">
    <text evidence="20">The sequence shown here is derived from an EMBL/GenBank/DDBJ whole genome shotgun (WGS) entry which is preliminary data.</text>
</comment>
<dbReference type="GO" id="GO:0007218">
    <property type="term" value="P:neuropeptide signaling pathway"/>
    <property type="evidence" value="ECO:0007669"/>
    <property type="project" value="UniProtKB-KW"/>
</dbReference>
<dbReference type="GO" id="GO:0048471">
    <property type="term" value="C:perinuclear region of cytoplasm"/>
    <property type="evidence" value="ECO:0007669"/>
    <property type="project" value="TreeGrafter"/>
</dbReference>
<dbReference type="GO" id="GO:0042594">
    <property type="term" value="P:response to starvation"/>
    <property type="evidence" value="ECO:0007669"/>
    <property type="project" value="TreeGrafter"/>
</dbReference>
<dbReference type="PRINTS" id="PR01091">
    <property type="entry name" value="OREXINPP"/>
</dbReference>
<evidence type="ECO:0000256" key="9">
    <source>
        <dbReference type="ARBA" id="ARBA00023320"/>
    </source>
</evidence>
<accession>A0A8T1SLV6</accession>
<dbReference type="AlphaFoldDB" id="A0A8T1SLV6"/>
<evidence type="ECO:0000256" key="3">
    <source>
        <dbReference type="ARBA" id="ARBA00009198"/>
    </source>
</evidence>
<dbReference type="PANTHER" id="PTHR15173:SF2">
    <property type="entry name" value="HYPOCRETIN NEUROPEPTIDE PRECURSOR"/>
    <property type="match status" value="1"/>
</dbReference>
<evidence type="ECO:0000313" key="21">
    <source>
        <dbReference type="Proteomes" id="UP000765507"/>
    </source>
</evidence>
<proteinExistence type="inferred from homology"/>
<name>A0A8T1SLV6_CHESE</name>
<keyword evidence="7" id="KW-1015">Disulfide bond</keyword>
<evidence type="ECO:0000256" key="16">
    <source>
        <dbReference type="ARBA" id="ARBA00034371"/>
    </source>
</evidence>
<evidence type="ECO:0000256" key="1">
    <source>
        <dbReference type="ARBA" id="ARBA00004427"/>
    </source>
</evidence>
<dbReference type="InterPro" id="IPR001704">
    <property type="entry name" value="Orexin"/>
</dbReference>
<dbReference type="GO" id="GO:0031410">
    <property type="term" value="C:cytoplasmic vesicle"/>
    <property type="evidence" value="ECO:0007669"/>
    <property type="project" value="UniProtKB-SubCell"/>
</dbReference>
<dbReference type="GO" id="GO:0042755">
    <property type="term" value="P:eating behavior"/>
    <property type="evidence" value="ECO:0007669"/>
    <property type="project" value="TreeGrafter"/>
</dbReference>
<keyword evidence="6" id="KW-0770">Synapse</keyword>
<dbReference type="OrthoDB" id="9379045at2759"/>
<evidence type="ECO:0000256" key="7">
    <source>
        <dbReference type="ARBA" id="ARBA00023157"/>
    </source>
</evidence>
<keyword evidence="8" id="KW-0873">Pyrrolidone carboxylic acid</keyword>
<evidence type="ECO:0000256" key="5">
    <source>
        <dbReference type="ARBA" id="ARBA00022824"/>
    </source>
</evidence>
<dbReference type="GO" id="GO:0045202">
    <property type="term" value="C:synapse"/>
    <property type="evidence" value="ECO:0007669"/>
    <property type="project" value="UniProtKB-SubCell"/>
</dbReference>
<evidence type="ECO:0000256" key="14">
    <source>
        <dbReference type="ARBA" id="ARBA00034354"/>
    </source>
</evidence>
<evidence type="ECO:0000256" key="4">
    <source>
        <dbReference type="ARBA" id="ARBA00022815"/>
    </source>
</evidence>
<evidence type="ECO:0000256" key="15">
    <source>
        <dbReference type="ARBA" id="ARBA00034367"/>
    </source>
</evidence>
<evidence type="ECO:0000256" key="11">
    <source>
        <dbReference type="ARBA" id="ARBA00034103"/>
    </source>
</evidence>
<sequence>CRVYELLHGAGSHAAGILTLGKRASGSRAFQSRLYRLLHGAASPAAGILTVGRRAEPEPPAGACRAASPRPAGALRPPATCAPDAEPAGSGECRGQPGRDSATGQSGRAAKRFS</sequence>
<feature type="non-terminal residue" evidence="20">
    <location>
        <position position="1"/>
    </location>
</feature>
<comment type="function">
    <text evidence="18">Binds to orexin receptor HCRTR2/OX2R only. Stimulates food intake. Modulates pituitary luteinizing hormone secretion in an ovarian steroid-dependent manner.</text>
</comment>
<evidence type="ECO:0000256" key="10">
    <source>
        <dbReference type="ARBA" id="ARBA00023329"/>
    </source>
</evidence>
<evidence type="ECO:0000256" key="13">
    <source>
        <dbReference type="ARBA" id="ARBA00034351"/>
    </source>
</evidence>
<evidence type="ECO:0000256" key="12">
    <source>
        <dbReference type="ARBA" id="ARBA00034336"/>
    </source>
</evidence>
<organism evidence="20 21">
    <name type="scientific">Chelydra serpentina</name>
    <name type="common">Snapping turtle</name>
    <name type="synonym">Testudo serpentina</name>
    <dbReference type="NCBI Taxonomy" id="8475"/>
    <lineage>
        <taxon>Eukaryota</taxon>
        <taxon>Metazoa</taxon>
        <taxon>Chordata</taxon>
        <taxon>Craniata</taxon>
        <taxon>Vertebrata</taxon>
        <taxon>Euteleostomi</taxon>
        <taxon>Archelosauria</taxon>
        <taxon>Testudinata</taxon>
        <taxon>Testudines</taxon>
        <taxon>Cryptodira</taxon>
        <taxon>Durocryptodira</taxon>
        <taxon>Americhelydia</taxon>
        <taxon>Chelydroidea</taxon>
        <taxon>Chelydridae</taxon>
        <taxon>Chelydra</taxon>
    </lineage>
</organism>
<protein>
    <recommendedName>
        <fullName evidence="12">Hypocretin neuropeptide precursor</fullName>
    </recommendedName>
    <alternativeName>
        <fullName evidence="16">Hypocretin</fullName>
    </alternativeName>
    <alternativeName>
        <fullName evidence="13">Orexin precursor</fullName>
    </alternativeName>
    <alternativeName>
        <fullName evidence="15">Prepro-orexin</fullName>
    </alternativeName>
    <alternativeName>
        <fullName evidence="14">Preprohypocretin</fullName>
    </alternativeName>
</protein>
<dbReference type="Proteomes" id="UP000765507">
    <property type="component" value="Unassembled WGS sequence"/>
</dbReference>
<evidence type="ECO:0000256" key="18">
    <source>
        <dbReference type="ARBA" id="ARBA00046224"/>
    </source>
</evidence>
<evidence type="ECO:0000256" key="19">
    <source>
        <dbReference type="SAM" id="MobiDB-lite"/>
    </source>
</evidence>
<dbReference type="Pfam" id="PF02072">
    <property type="entry name" value="Orexin"/>
    <property type="match status" value="1"/>
</dbReference>
<dbReference type="GO" id="GO:0005184">
    <property type="term" value="F:neuropeptide hormone activity"/>
    <property type="evidence" value="ECO:0007669"/>
    <property type="project" value="TreeGrafter"/>
</dbReference>
<keyword evidence="5" id="KW-0256">Endoplasmic reticulum</keyword>
<dbReference type="GO" id="GO:0030431">
    <property type="term" value="P:sleep"/>
    <property type="evidence" value="ECO:0007669"/>
    <property type="project" value="TreeGrafter"/>
</dbReference>
<dbReference type="GO" id="GO:0051971">
    <property type="term" value="P:positive regulation of transmission of nerve impulse"/>
    <property type="evidence" value="ECO:0007669"/>
    <property type="project" value="TreeGrafter"/>
</dbReference>
<dbReference type="GO" id="GO:0001659">
    <property type="term" value="P:temperature homeostasis"/>
    <property type="evidence" value="ECO:0007669"/>
    <property type="project" value="TreeGrafter"/>
</dbReference>
<feature type="region of interest" description="Disordered" evidence="19">
    <location>
        <begin position="54"/>
        <end position="114"/>
    </location>
</feature>
<evidence type="ECO:0000256" key="17">
    <source>
        <dbReference type="ARBA" id="ARBA00045659"/>
    </source>
</evidence>
<gene>
    <name evidence="20" type="primary">HCRT</name>
    <name evidence="20" type="ORF">G0U57_004868</name>
</gene>
<evidence type="ECO:0000256" key="8">
    <source>
        <dbReference type="ARBA" id="ARBA00023283"/>
    </source>
</evidence>
<evidence type="ECO:0000256" key="2">
    <source>
        <dbReference type="ARBA" id="ARBA00004541"/>
    </source>
</evidence>
<dbReference type="GO" id="GO:0046928">
    <property type="term" value="P:regulation of neurotransmitter secretion"/>
    <property type="evidence" value="ECO:0007669"/>
    <property type="project" value="TreeGrafter"/>
</dbReference>
<reference evidence="20 21" key="1">
    <citation type="journal article" date="2020" name="G3 (Bethesda)">
        <title>Draft Genome of the Common Snapping Turtle, Chelydra serpentina, a Model for Phenotypic Plasticity in Reptiles.</title>
        <authorList>
            <person name="Das D."/>
            <person name="Singh S.K."/>
            <person name="Bierstedt J."/>
            <person name="Erickson A."/>
            <person name="Galli G.L.J."/>
            <person name="Crossley D.A. 2nd"/>
            <person name="Rhen T."/>
        </authorList>
    </citation>
    <scope>NUCLEOTIDE SEQUENCE [LARGE SCALE GENOMIC DNA]</scope>
    <source>
        <strain evidence="20">KW</strain>
    </source>
</reference>
<comment type="similarity">
    <text evidence="3">Belongs to the orexin family.</text>
</comment>
<comment type="function">
    <text evidence="17">Binds to orexin receptors HCRTR1/OX1R and HCRTR2/OX2R with a high affinity. Stimulates food intake. Modulates pituitary luteinizing hormone secretion in an ovarian steroid-dependent manner.</text>
</comment>